<proteinExistence type="predicted"/>
<dbReference type="EMBL" id="VANP01000001">
    <property type="protein sequence ID" value="TLP66762.1"/>
    <property type="molecule type" value="Genomic_DNA"/>
</dbReference>
<keyword evidence="1" id="KW-0732">Signal</keyword>
<sequence>MRRSIILGLAAATAVTALGLPALTTAASAAPASAASASHHDDDWDYSEWWGTYWSSNHLAKAKGHIDVNYDDEESNRVHVTGKLYDQDNRTYRHGGKCAYIRFRVQDWDDSEDDWSSSFKSYKYCGAGGYKQINFWRYDVAQVQAQVCQIGLYSNFPVKCGGWHEIYNAYEDEYGYDA</sequence>
<dbReference type="OrthoDB" id="3532092at2"/>
<evidence type="ECO:0000313" key="3">
    <source>
        <dbReference type="Proteomes" id="UP000309033"/>
    </source>
</evidence>
<feature type="signal peptide" evidence="1">
    <location>
        <begin position="1"/>
        <end position="29"/>
    </location>
</feature>
<name>A0A5R8ZLW2_9ACTN</name>
<evidence type="ECO:0000313" key="2">
    <source>
        <dbReference type="EMBL" id="TLP66762.1"/>
    </source>
</evidence>
<protein>
    <recommendedName>
        <fullName evidence="4">Secreted protein</fullName>
    </recommendedName>
</protein>
<feature type="chain" id="PRO_5024295077" description="Secreted protein" evidence="1">
    <location>
        <begin position="30"/>
        <end position="178"/>
    </location>
</feature>
<reference evidence="2" key="1">
    <citation type="submission" date="2019-05" db="EMBL/GenBank/DDBJ databases">
        <title>Isolation, diversity and antifungal activity of Actinobacteria from wheat.</title>
        <authorList>
            <person name="Yu B."/>
        </authorList>
    </citation>
    <scope>NUCLEOTIDE SEQUENCE [LARGE SCALE GENOMIC DNA]</scope>
    <source>
        <strain evidence="2">NEAU-HEGS1-5</strain>
    </source>
</reference>
<gene>
    <name evidence="2" type="ORF">FED44_04775</name>
</gene>
<comment type="caution">
    <text evidence="2">The sequence shown here is derived from an EMBL/GenBank/DDBJ whole genome shotgun (WGS) entry which is preliminary data.</text>
</comment>
<evidence type="ECO:0000256" key="1">
    <source>
        <dbReference type="SAM" id="SignalP"/>
    </source>
</evidence>
<dbReference type="AlphaFoldDB" id="A0A5R8ZLW2"/>
<evidence type="ECO:0008006" key="4">
    <source>
        <dbReference type="Google" id="ProtNLM"/>
    </source>
</evidence>
<dbReference type="Proteomes" id="UP000309033">
    <property type="component" value="Unassembled WGS sequence"/>
</dbReference>
<accession>A0A5R8ZLW2</accession>
<organism evidence="2 3">
    <name type="scientific">Microbispora triticiradicis</name>
    <dbReference type="NCBI Taxonomy" id="2200763"/>
    <lineage>
        <taxon>Bacteria</taxon>
        <taxon>Bacillati</taxon>
        <taxon>Actinomycetota</taxon>
        <taxon>Actinomycetes</taxon>
        <taxon>Streptosporangiales</taxon>
        <taxon>Streptosporangiaceae</taxon>
        <taxon>Microbispora</taxon>
    </lineage>
</organism>
<keyword evidence="3" id="KW-1185">Reference proteome</keyword>